<evidence type="ECO:0000256" key="8">
    <source>
        <dbReference type="ARBA" id="ARBA00023306"/>
    </source>
</evidence>
<dbReference type="PANTHER" id="PTHR35851">
    <property type="entry name" value="CELL DIVISION PROTEIN FTSQ"/>
    <property type="match status" value="1"/>
</dbReference>
<dbReference type="InterPro" id="IPR005548">
    <property type="entry name" value="Cell_div_FtsQ/DivIB_C"/>
</dbReference>
<evidence type="ECO:0000256" key="7">
    <source>
        <dbReference type="ARBA" id="ARBA00023136"/>
    </source>
</evidence>
<keyword evidence="6 9" id="KW-1133">Transmembrane helix</keyword>
<dbReference type="GO" id="GO:0032153">
    <property type="term" value="C:cell division site"/>
    <property type="evidence" value="ECO:0007669"/>
    <property type="project" value="UniProtKB-UniRule"/>
</dbReference>
<dbReference type="PATRIC" id="fig|762836.4.peg.2393"/>
<evidence type="ECO:0000313" key="13">
    <source>
        <dbReference type="Proteomes" id="UP000175989"/>
    </source>
</evidence>
<protein>
    <recommendedName>
        <fullName evidence="9">Cell division protein FtsQ</fullName>
    </recommendedName>
</protein>
<dbReference type="GO" id="GO:0090529">
    <property type="term" value="P:cell septum assembly"/>
    <property type="evidence" value="ECO:0007669"/>
    <property type="project" value="InterPro"/>
</dbReference>
<dbReference type="GO" id="GO:0005886">
    <property type="term" value="C:plasma membrane"/>
    <property type="evidence" value="ECO:0007669"/>
    <property type="project" value="UniProtKB-SubCell"/>
</dbReference>
<evidence type="ECO:0000259" key="11">
    <source>
        <dbReference type="PROSITE" id="PS51779"/>
    </source>
</evidence>
<evidence type="ECO:0000256" key="3">
    <source>
        <dbReference type="ARBA" id="ARBA00022519"/>
    </source>
</evidence>
<dbReference type="Gene3D" id="3.40.50.11690">
    <property type="entry name" value="Cell division protein FtsQ/DivIB"/>
    <property type="match status" value="1"/>
</dbReference>
<dbReference type="EMBL" id="LROM01000082">
    <property type="protein sequence ID" value="OFA00660.1"/>
    <property type="molecule type" value="Genomic_DNA"/>
</dbReference>
<sequence length="274" mass="30804">MWQDAKALNATASALFAAALLACIAAGVWWVAQRPMFDLRTIRIESMDQDGLRHVNQLTLRNSALWRLKGNFFTTNLDAVRQVFEAVPWVRRATVRREWPNQLIVTLEEHEALGTWGEDGRLLSTKGDVFTANLAEAEEDHDLPEFDGPDGSEKEVLARYGELRTWFAPLKLVPEALSLSSRYAWTVKLDNGMSVALGREQTSSTLRERVERLLGIYPQLVEHLPEIETIDMRYQNGLALSARGLKIPKDGAWPKKQAMKKTAAGAQKPLPATR</sequence>
<accession>A0A1E7WNC7</accession>
<organism evidence="12 13">
    <name type="scientific">Duganella phyllosphaerae</name>
    <dbReference type="NCBI Taxonomy" id="762836"/>
    <lineage>
        <taxon>Bacteria</taxon>
        <taxon>Pseudomonadati</taxon>
        <taxon>Pseudomonadota</taxon>
        <taxon>Betaproteobacteria</taxon>
        <taxon>Burkholderiales</taxon>
        <taxon>Oxalobacteraceae</taxon>
        <taxon>Telluria group</taxon>
        <taxon>Duganella</taxon>
    </lineage>
</organism>
<comment type="subunit">
    <text evidence="9">Part of a complex composed of FtsB, FtsL and FtsQ.</text>
</comment>
<comment type="caution">
    <text evidence="12">The sequence shown here is derived from an EMBL/GenBank/DDBJ whole genome shotgun (WGS) entry which is preliminary data.</text>
</comment>
<evidence type="ECO:0000256" key="1">
    <source>
        <dbReference type="ARBA" id="ARBA00004370"/>
    </source>
</evidence>
<evidence type="ECO:0000313" key="12">
    <source>
        <dbReference type="EMBL" id="OFA00660.1"/>
    </source>
</evidence>
<dbReference type="AlphaFoldDB" id="A0A1E7WNC7"/>
<dbReference type="InterPro" id="IPR013685">
    <property type="entry name" value="POTRA_FtsQ_type"/>
</dbReference>
<keyword evidence="7 9" id="KW-0472">Membrane</keyword>
<keyword evidence="4 9" id="KW-0132">Cell division</keyword>
<reference evidence="13" key="1">
    <citation type="journal article" date="2016" name="Front. Microbiol.">
        <title>Molecular Keys to the Janthinobacterium and Duganella spp. Interaction with the Plant Pathogen Fusarium graminearum.</title>
        <authorList>
            <person name="Haack F.S."/>
            <person name="Poehlein A."/>
            <person name="Kroger C."/>
            <person name="Voigt C.A."/>
            <person name="Piepenbring M."/>
            <person name="Bode H.B."/>
            <person name="Daniel R."/>
            <person name="Schafer W."/>
            <person name="Streit W.R."/>
        </authorList>
    </citation>
    <scope>NUCLEOTIDE SEQUENCE [LARGE SCALE GENOMIC DNA]</scope>
    <source>
        <strain evidence="13">T54</strain>
    </source>
</reference>
<feature type="region of interest" description="Disordered" evidence="10">
    <location>
        <begin position="254"/>
        <end position="274"/>
    </location>
</feature>
<gene>
    <name evidence="9 12" type="primary">ftsQ</name>
    <name evidence="12" type="ORF">DUPY_23120</name>
</gene>
<dbReference type="InterPro" id="IPR045335">
    <property type="entry name" value="FtsQ_C_sf"/>
</dbReference>
<keyword evidence="13" id="KW-1185">Reference proteome</keyword>
<keyword evidence="8 9" id="KW-0131">Cell cycle</keyword>
<feature type="domain" description="POTRA" evidence="11">
    <location>
        <begin position="37"/>
        <end position="110"/>
    </location>
</feature>
<proteinExistence type="inferred from homology"/>
<dbReference type="Proteomes" id="UP000175989">
    <property type="component" value="Unassembled WGS sequence"/>
</dbReference>
<evidence type="ECO:0000256" key="2">
    <source>
        <dbReference type="ARBA" id="ARBA00022475"/>
    </source>
</evidence>
<evidence type="ECO:0000256" key="4">
    <source>
        <dbReference type="ARBA" id="ARBA00022618"/>
    </source>
</evidence>
<comment type="subcellular location">
    <subcellularLocation>
        <location evidence="9">Cell inner membrane</location>
        <topology evidence="9">Single-pass type II membrane protein</topology>
    </subcellularLocation>
    <subcellularLocation>
        <location evidence="1">Membrane</location>
    </subcellularLocation>
    <text evidence="9">Localizes to the division septum.</text>
</comment>
<dbReference type="InterPro" id="IPR026579">
    <property type="entry name" value="FtsQ"/>
</dbReference>
<evidence type="ECO:0000256" key="5">
    <source>
        <dbReference type="ARBA" id="ARBA00022692"/>
    </source>
</evidence>
<dbReference type="Gene3D" id="3.10.20.310">
    <property type="entry name" value="membrane protein fhac"/>
    <property type="match status" value="1"/>
</dbReference>
<keyword evidence="5 9" id="KW-0812">Transmembrane</keyword>
<dbReference type="GO" id="GO:0043093">
    <property type="term" value="P:FtsZ-dependent cytokinesis"/>
    <property type="evidence" value="ECO:0007669"/>
    <property type="project" value="UniProtKB-UniRule"/>
</dbReference>
<comment type="similarity">
    <text evidence="9">Belongs to the FtsQ/DivIB family. FtsQ subfamily.</text>
</comment>
<evidence type="ECO:0000256" key="10">
    <source>
        <dbReference type="SAM" id="MobiDB-lite"/>
    </source>
</evidence>
<dbReference type="InterPro" id="IPR034746">
    <property type="entry name" value="POTRA"/>
</dbReference>
<dbReference type="RefSeq" id="WP_070248187.1">
    <property type="nucleotide sequence ID" value="NZ_LROM01000082.1"/>
</dbReference>
<dbReference type="PROSITE" id="PS51779">
    <property type="entry name" value="POTRA"/>
    <property type="match status" value="1"/>
</dbReference>
<dbReference type="Pfam" id="PF03799">
    <property type="entry name" value="FtsQ_DivIB_C"/>
    <property type="match status" value="1"/>
</dbReference>
<dbReference type="PANTHER" id="PTHR35851:SF1">
    <property type="entry name" value="CELL DIVISION PROTEIN FTSQ"/>
    <property type="match status" value="1"/>
</dbReference>
<dbReference type="HAMAP" id="MF_00911">
    <property type="entry name" value="FtsQ_subfam"/>
    <property type="match status" value="1"/>
</dbReference>
<evidence type="ECO:0000256" key="9">
    <source>
        <dbReference type="HAMAP-Rule" id="MF_00911"/>
    </source>
</evidence>
<dbReference type="Pfam" id="PF08478">
    <property type="entry name" value="POTRA_1"/>
    <property type="match status" value="1"/>
</dbReference>
<comment type="function">
    <text evidence="9">Essential cell division protein. May link together the upstream cell division proteins, which are predominantly cytoplasmic, with the downstream cell division proteins, which are predominantly periplasmic. May control correct divisome assembly.</text>
</comment>
<name>A0A1E7WNC7_9BURK</name>
<feature type="transmembrane region" description="Helical" evidence="9">
    <location>
        <begin position="12"/>
        <end position="32"/>
    </location>
</feature>
<dbReference type="PROSITE" id="PS51257">
    <property type="entry name" value="PROKAR_LIPOPROTEIN"/>
    <property type="match status" value="1"/>
</dbReference>
<keyword evidence="3 9" id="KW-0997">Cell inner membrane</keyword>
<evidence type="ECO:0000256" key="6">
    <source>
        <dbReference type="ARBA" id="ARBA00022989"/>
    </source>
</evidence>
<keyword evidence="2 9" id="KW-1003">Cell membrane</keyword>
<dbReference type="OrthoDB" id="9790370at2"/>